<evidence type="ECO:0000259" key="1">
    <source>
        <dbReference type="Pfam" id="PF12724"/>
    </source>
</evidence>
<comment type="caution">
    <text evidence="2">The sequence shown here is derived from an EMBL/GenBank/DDBJ whole genome shotgun (WGS) entry which is preliminary data.</text>
</comment>
<protein>
    <submittedName>
        <fullName evidence="2">Flavodoxin domain-containing protein</fullName>
    </submittedName>
</protein>
<dbReference type="PANTHER" id="PTHR38030:SF2">
    <property type="entry name" value="PROTOPORPHYRINOGEN IX DEHYDROGENASE [QUINONE]"/>
    <property type="match status" value="1"/>
</dbReference>
<dbReference type="Pfam" id="PF12724">
    <property type="entry name" value="Flavodoxin_5"/>
    <property type="match status" value="1"/>
</dbReference>
<keyword evidence="3" id="KW-1185">Reference proteome</keyword>
<gene>
    <name evidence="2" type="ORF">I5677_05705</name>
</gene>
<dbReference type="InterPro" id="IPR052200">
    <property type="entry name" value="Protoporphyrinogen_IX_DH"/>
</dbReference>
<reference evidence="2" key="1">
    <citation type="submission" date="2020-12" db="EMBL/GenBank/DDBJ databases">
        <title>M. sibirica DSM 26468T genome.</title>
        <authorList>
            <person name="Thieme N."/>
            <person name="Rettenmaier R."/>
            <person name="Zverlov V."/>
            <person name="Liebl W."/>
        </authorList>
    </citation>
    <scope>NUCLEOTIDE SEQUENCE</scope>
    <source>
        <strain evidence="2">DSM 26468</strain>
    </source>
</reference>
<proteinExistence type="predicted"/>
<dbReference type="InterPro" id="IPR001226">
    <property type="entry name" value="Flavodoxin_CS"/>
</dbReference>
<dbReference type="AlphaFoldDB" id="A0A8J7HAW5"/>
<accession>A0A8J7HAW5</accession>
<dbReference type="PROSITE" id="PS00201">
    <property type="entry name" value="FLAVODOXIN"/>
    <property type="match status" value="1"/>
</dbReference>
<dbReference type="RefSeq" id="WP_197660613.1">
    <property type="nucleotide sequence ID" value="NZ_JAEAGR010000004.1"/>
</dbReference>
<dbReference type="GO" id="GO:0006783">
    <property type="term" value="P:heme biosynthetic process"/>
    <property type="evidence" value="ECO:0007669"/>
    <property type="project" value="TreeGrafter"/>
</dbReference>
<dbReference type="GO" id="GO:0070819">
    <property type="term" value="F:menaquinone-dependent protoporphyrinogen oxidase activity"/>
    <property type="evidence" value="ECO:0007669"/>
    <property type="project" value="TreeGrafter"/>
</dbReference>
<sequence>MDHIIVLYKSNTGFTKKYAEWIAEELDCKAVSIKDIHDNDIKNYKTIIFGGGIHAGRISGLHTFKKITLNQKDINTIIFATGAAPKEATNIDHLIRTNLNQDEASSIPLFYFHSGINYENMGLGSKGLMKMFKAMLKNNKNKTPEEQGMYETISKSHDYSKKEYITPLVKYVKEQ</sequence>
<dbReference type="SUPFAM" id="SSF52218">
    <property type="entry name" value="Flavoproteins"/>
    <property type="match status" value="1"/>
</dbReference>
<name>A0A8J7HAW5_9FIRM</name>
<dbReference type="GO" id="GO:0010181">
    <property type="term" value="F:FMN binding"/>
    <property type="evidence" value="ECO:0007669"/>
    <property type="project" value="InterPro"/>
</dbReference>
<evidence type="ECO:0000313" key="3">
    <source>
        <dbReference type="Proteomes" id="UP000623269"/>
    </source>
</evidence>
<dbReference type="Proteomes" id="UP000623269">
    <property type="component" value="Unassembled WGS sequence"/>
</dbReference>
<dbReference type="InterPro" id="IPR029039">
    <property type="entry name" value="Flavoprotein-like_sf"/>
</dbReference>
<dbReference type="EMBL" id="JAEAGR010000004">
    <property type="protein sequence ID" value="MBH1940391.1"/>
    <property type="molecule type" value="Genomic_DNA"/>
</dbReference>
<dbReference type="PANTHER" id="PTHR38030">
    <property type="entry name" value="PROTOPORPHYRINOGEN IX DEHYDROGENASE [MENAQUINONE]"/>
    <property type="match status" value="1"/>
</dbReference>
<dbReference type="GO" id="GO:0009055">
    <property type="term" value="F:electron transfer activity"/>
    <property type="evidence" value="ECO:0007669"/>
    <property type="project" value="InterPro"/>
</dbReference>
<feature type="domain" description="Flavodoxin" evidence="1">
    <location>
        <begin position="5"/>
        <end position="141"/>
    </location>
</feature>
<organism evidence="2 3">
    <name type="scientific">Mobilitalea sibirica</name>
    <dbReference type="NCBI Taxonomy" id="1462919"/>
    <lineage>
        <taxon>Bacteria</taxon>
        <taxon>Bacillati</taxon>
        <taxon>Bacillota</taxon>
        <taxon>Clostridia</taxon>
        <taxon>Lachnospirales</taxon>
        <taxon>Lachnospiraceae</taxon>
        <taxon>Mobilitalea</taxon>
    </lineage>
</organism>
<evidence type="ECO:0000313" key="2">
    <source>
        <dbReference type="EMBL" id="MBH1940391.1"/>
    </source>
</evidence>
<dbReference type="InterPro" id="IPR026816">
    <property type="entry name" value="Flavodoxin_dom"/>
</dbReference>
<dbReference type="Gene3D" id="3.40.50.360">
    <property type="match status" value="1"/>
</dbReference>